<dbReference type="InterPro" id="IPR049552">
    <property type="entry name" value="PKS_DH_N"/>
</dbReference>
<sequence length="2166" mass="227313">MSSDKNQLVDALRRSVKESERLRREKQELSDRLNEPIAIVGMSCRFPGGVSSPEDLWELVRGGRDAVTEFPADRGWNLDGLYHEDPDHPGTAYTREGGFIDDFAHFDAEFFGITPREALAMDPQQRLLLEGTWEAMEDAGIDPASLRGSDTGVFTGLMYADYQHVAGASDKRDEIEGYLMIASAQSVASGRVSYTFGFEGPAVSVDTACSASLVAIAQACSALRLRECSLAVAGGVTVLSQPSIFVEFARQRAISADGRCKAYGASADGVGWGEGVGLLMLERLSDAQRNGRRILAVVRGAAVNQDGASNGLTAPNGPSQERVIRSALAGAGLKAGDVDAVEGHGTGTRLGDPIEAEALLATYGRERPAGPLWLGSVKSNIGHTQAAAGVAGVIKMVQALRNETLPPTLYAAEPSPHVDWSTGDVRLLSEAQAWPASAERPRRAGISSFGVSGTNAHVIIEEAPAPAEAPAPVDATPRLVPVALSAASDAALRAMADRVRAELIANPGRSTVDLAHTLSTSRALLEHRAVVVAPDRGALLSGLAALTANEEAASVVEGRPVGGKAVFVFPGQGAQWAGMAVELADSSPVFAEQLGRCAEALTPFTDWALLDVLRGADSAPSLERVDVVQPALWAVMVSLAALWRSYGVEPYAVVGHSQGEIAAACVAGGLSLEDGARVVALRSRLVRDRLAGKGGMMSITLPAEQVTERLTRYAGVAIAAENSPTTVVVAGDPDALEALRAECERDGVWARRVTVDYASHTDHVEAIEAELAEALRPLAPRAGSIPFYSTTKAGFVETGTLDAAYWYRNLREPVGFAQAIGALIGKGANVFLEMSPHPVLTMAVEQTGAKRAIGSLRRDDGGLDRFATALAGAHVAGLPVDFSSFHAGGRTVKLPAYPFQRERFWPNKATSAGDVTAAGQQRVGHPVLTAAVRVADRDEWLFTGRVGMQTQTWTRDHAVFGATLVPGTAMVEWAAAAGEHLGLPVLDELILEAPLVLSEDGAHEVQVSVGAPAEDGRRKVAVYSRPTAEAAGSSEGTENAAVCHGTGWLSEQGAAVEPFPAQWPPSGARPIPVHDLYDRLAFIGFEYGPVFQGLRSAYRVGKAVYAELALPEDTSTAGYAVHPALFDAALHSSLVDKDESATVELPFSWSEVRFAEGARDQKTGATTARVRLTPHGDTGLRLDVADAEGAPLVSVGALGLRPLAPGALVPAKKAEDSLYQVRWAEVRADEAGTGTVVRLGGADSTLGSLGALGADGAEYADLRALERALADGAAVPDVVVASVATPLGEPAAASREAAANALGLVQAWLAADRLADARLVVRTVSGAAIGAETPDIAQAAVWGLLRSTQSEHPGRFLLVDVREGDIQGGIDWAALGELDEPALAVREGRLLAPRLERAPQEQPADDTWRLAVTRAGSLEDLAIMPGNGGRALGAGEVRIAVRAAGLNFRDVLIALDMYPGDAPLGSEAAGIVLETGAEVTDLKPGDRVMGLVTDAFGPVAIADRRTVVPVPSNLTFAEAAAVPVVYLTAYYGLVDLADLRAGQRLLVHAAAGGVGMAAIQLGRYFEAEIFATASPHKWEAVRALGVPAGRIASSRDLGFRDHFLDVTGGEGVNVILDSLAGEFVDASLDLLPEGGRFIEMGKTDIRDPEVVAHERAGVRYRSYDLIEAGPERIQEMLLDIARLFEWGVLTPSPIRAWDVRDGVEAFRFLREGRNIGKVVLTVPPPREADGTVLITGGTGGLGALFAEHLVTEHGARNLLLVSRRGRAVDGVDALAARLESLGAAVRIEACDVADRDQLGKLITSLDRPLTAVVHAAGLLDDGVVESMTPQRVDKVMRPKIDAAWNLHELTAGLDLSAFVLFSSAAGQLGNPGQANYAAANAALDALAQLRRSAGLPATSLAWGLWADSTGMTGELDEADLARMRRTGIGALSSATGLGLFDRAVTAAASVLVPIELDATALRAQAGVGSLPALLRGLVRAPARRAGAAGGSLRERIAAAGADRDEIVLELVLAQVAAVRGEASGADIDAGRAFKELGFDSLAAVELRNRLNRATGLRLPATLVFDRPTPADVAALIRSEVGGEAAEAPAPFDAELRALEEVLVAVADDKDQLAELAPRLQYLTNRMREVLAFAGADKSDVDDTDDGLDVVSDEEMFDLIDKELGSV</sequence>
<dbReference type="PROSITE" id="PS00012">
    <property type="entry name" value="PHOSPHOPANTETHEINE"/>
    <property type="match status" value="1"/>
</dbReference>
<dbReference type="InterPro" id="IPR014043">
    <property type="entry name" value="Acyl_transferase_dom"/>
</dbReference>
<dbReference type="SMART" id="SM01294">
    <property type="entry name" value="PKS_PP_betabranch"/>
    <property type="match status" value="1"/>
</dbReference>
<dbReference type="InterPro" id="IPR011032">
    <property type="entry name" value="GroES-like_sf"/>
</dbReference>
<evidence type="ECO:0000256" key="1">
    <source>
        <dbReference type="ARBA" id="ARBA00022450"/>
    </source>
</evidence>
<evidence type="ECO:0000256" key="4">
    <source>
        <dbReference type="ARBA" id="ARBA00023268"/>
    </source>
</evidence>
<dbReference type="InterPro" id="IPR036291">
    <property type="entry name" value="NAD(P)-bd_dom_sf"/>
</dbReference>
<dbReference type="SUPFAM" id="SSF51735">
    <property type="entry name" value="NAD(P)-binding Rossmann-fold domains"/>
    <property type="match status" value="3"/>
</dbReference>
<dbReference type="PROSITE" id="PS52004">
    <property type="entry name" value="KS3_2"/>
    <property type="match status" value="1"/>
</dbReference>
<feature type="active site" description="Proton acceptor; for dehydratase activity" evidence="6">
    <location>
        <position position="957"/>
    </location>
</feature>
<dbReference type="InterPro" id="IPR014030">
    <property type="entry name" value="Ketoacyl_synth_N"/>
</dbReference>
<dbReference type="InterPro" id="IPR016035">
    <property type="entry name" value="Acyl_Trfase/lysoPLipase"/>
</dbReference>
<dbReference type="PROSITE" id="PS50075">
    <property type="entry name" value="CARRIER"/>
    <property type="match status" value="1"/>
</dbReference>
<dbReference type="InterPro" id="IPR049551">
    <property type="entry name" value="PKS_DH_C"/>
</dbReference>
<dbReference type="Gene3D" id="1.10.1200.10">
    <property type="entry name" value="ACP-like"/>
    <property type="match status" value="1"/>
</dbReference>
<dbReference type="InterPro" id="IPR050091">
    <property type="entry name" value="PKS_NRPS_Biosynth_Enz"/>
</dbReference>
<dbReference type="InterPro" id="IPR036736">
    <property type="entry name" value="ACP-like_sf"/>
</dbReference>
<dbReference type="Pfam" id="PF00109">
    <property type="entry name" value="ketoacyl-synt"/>
    <property type="match status" value="1"/>
</dbReference>
<dbReference type="Gene3D" id="3.30.70.3290">
    <property type="match status" value="1"/>
</dbReference>
<keyword evidence="1" id="KW-0596">Phosphopantetheine</keyword>
<keyword evidence="5" id="KW-0012">Acyltransferase</keyword>
<name>A0ABW0EXG4_9PSEU</name>
<dbReference type="InterPro" id="IPR049900">
    <property type="entry name" value="PKS_mFAS_DH"/>
</dbReference>
<dbReference type="Proteomes" id="UP001596157">
    <property type="component" value="Unassembled WGS sequence"/>
</dbReference>
<dbReference type="Pfam" id="PF13602">
    <property type="entry name" value="ADH_zinc_N_2"/>
    <property type="match status" value="1"/>
</dbReference>
<dbReference type="InterPro" id="IPR009081">
    <property type="entry name" value="PP-bd_ACP"/>
</dbReference>
<evidence type="ECO:0000256" key="5">
    <source>
        <dbReference type="ARBA" id="ARBA00023315"/>
    </source>
</evidence>
<dbReference type="SMART" id="SM00827">
    <property type="entry name" value="PKS_AT"/>
    <property type="match status" value="1"/>
</dbReference>
<keyword evidence="2" id="KW-0597">Phosphoprotein</keyword>
<dbReference type="Gene3D" id="3.40.47.10">
    <property type="match status" value="1"/>
</dbReference>
<dbReference type="PROSITE" id="PS00606">
    <property type="entry name" value="KS3_1"/>
    <property type="match status" value="1"/>
</dbReference>
<feature type="domain" description="PKS/mFAS DH" evidence="10">
    <location>
        <begin position="925"/>
        <end position="1209"/>
    </location>
</feature>
<dbReference type="SUPFAM" id="SSF52151">
    <property type="entry name" value="FabD/lysophospholipase-like"/>
    <property type="match status" value="1"/>
</dbReference>
<proteinExistence type="predicted"/>
<dbReference type="Gene3D" id="3.90.180.10">
    <property type="entry name" value="Medium-chain alcohol dehydrogenases, catalytic domain"/>
    <property type="match status" value="1"/>
</dbReference>
<dbReference type="Pfam" id="PF02801">
    <property type="entry name" value="Ketoacyl-synt_C"/>
    <property type="match status" value="1"/>
</dbReference>
<keyword evidence="4" id="KW-0511">Multifunctional enzyme</keyword>
<feature type="domain" description="Carrier" evidence="8">
    <location>
        <begin position="2005"/>
        <end position="2080"/>
    </location>
</feature>
<dbReference type="Pfam" id="PF00550">
    <property type="entry name" value="PP-binding"/>
    <property type="match status" value="1"/>
</dbReference>
<dbReference type="PANTHER" id="PTHR43775">
    <property type="entry name" value="FATTY ACID SYNTHASE"/>
    <property type="match status" value="1"/>
</dbReference>
<accession>A0ABW0EXG4</accession>
<dbReference type="InterPro" id="IPR016039">
    <property type="entry name" value="Thiolase-like"/>
</dbReference>
<dbReference type="Gene3D" id="3.40.50.11460">
    <property type="match status" value="1"/>
</dbReference>
<feature type="coiled-coil region" evidence="7">
    <location>
        <begin position="5"/>
        <end position="32"/>
    </location>
</feature>
<dbReference type="SMART" id="SM00823">
    <property type="entry name" value="PKS_PP"/>
    <property type="match status" value="1"/>
</dbReference>
<dbReference type="SUPFAM" id="SSF50129">
    <property type="entry name" value="GroES-like"/>
    <property type="match status" value="1"/>
</dbReference>
<dbReference type="InterPro" id="IPR020806">
    <property type="entry name" value="PKS_PP-bd"/>
</dbReference>
<evidence type="ECO:0000259" key="10">
    <source>
        <dbReference type="PROSITE" id="PS52019"/>
    </source>
</evidence>
<feature type="active site" description="Proton donor; for dehydratase activity" evidence="6">
    <location>
        <position position="1127"/>
    </location>
</feature>
<evidence type="ECO:0000256" key="6">
    <source>
        <dbReference type="PROSITE-ProRule" id="PRU01363"/>
    </source>
</evidence>
<dbReference type="Pfam" id="PF08659">
    <property type="entry name" value="KR"/>
    <property type="match status" value="1"/>
</dbReference>
<dbReference type="InterPro" id="IPR006162">
    <property type="entry name" value="Ppantetheine_attach_site"/>
</dbReference>
<dbReference type="SMART" id="SM00822">
    <property type="entry name" value="PKS_KR"/>
    <property type="match status" value="1"/>
</dbReference>
<dbReference type="EMBL" id="JBHSKF010000022">
    <property type="protein sequence ID" value="MFC5291168.1"/>
    <property type="molecule type" value="Genomic_DNA"/>
</dbReference>
<feature type="region of interest" description="N-terminal hotdog fold" evidence="6">
    <location>
        <begin position="925"/>
        <end position="1056"/>
    </location>
</feature>
<dbReference type="CDD" id="cd08956">
    <property type="entry name" value="KR_3_FAS_SDR_x"/>
    <property type="match status" value="1"/>
</dbReference>
<feature type="domain" description="Ketosynthase family 3 (KS3)" evidence="9">
    <location>
        <begin position="34"/>
        <end position="462"/>
    </location>
</feature>
<evidence type="ECO:0000313" key="12">
    <source>
        <dbReference type="Proteomes" id="UP001596157"/>
    </source>
</evidence>
<dbReference type="PROSITE" id="PS01162">
    <property type="entry name" value="QOR_ZETA_CRYSTAL"/>
    <property type="match status" value="1"/>
</dbReference>
<dbReference type="Pfam" id="PF21089">
    <property type="entry name" value="PKS_DH_N"/>
    <property type="match status" value="1"/>
</dbReference>
<dbReference type="InterPro" id="IPR016036">
    <property type="entry name" value="Malonyl_transacylase_ACP-bd"/>
</dbReference>
<keyword evidence="7" id="KW-0175">Coiled coil</keyword>
<protein>
    <submittedName>
        <fullName evidence="11">SDR family NAD(P)-dependent oxidoreductase</fullName>
    </submittedName>
</protein>
<evidence type="ECO:0000256" key="7">
    <source>
        <dbReference type="SAM" id="Coils"/>
    </source>
</evidence>
<dbReference type="SUPFAM" id="SSF55048">
    <property type="entry name" value="Probable ACP-binding domain of malonyl-CoA ACP transacylase"/>
    <property type="match status" value="1"/>
</dbReference>
<feature type="region of interest" description="C-terminal hotdog fold" evidence="6">
    <location>
        <begin position="1068"/>
        <end position="1209"/>
    </location>
</feature>
<dbReference type="PANTHER" id="PTHR43775:SF51">
    <property type="entry name" value="INACTIVE PHENOLPHTHIOCEROL SYNTHESIS POLYKETIDE SYNTHASE TYPE I PKS1-RELATED"/>
    <property type="match status" value="1"/>
</dbReference>
<reference evidence="12" key="1">
    <citation type="journal article" date="2019" name="Int. J. Syst. Evol. Microbiol.">
        <title>The Global Catalogue of Microorganisms (GCM) 10K type strain sequencing project: providing services to taxonomists for standard genome sequencing and annotation.</title>
        <authorList>
            <consortium name="The Broad Institute Genomics Platform"/>
            <consortium name="The Broad Institute Genome Sequencing Center for Infectious Disease"/>
            <person name="Wu L."/>
            <person name="Ma J."/>
        </authorList>
    </citation>
    <scope>NUCLEOTIDE SEQUENCE [LARGE SCALE GENOMIC DNA]</scope>
    <source>
        <strain evidence="12">CCUG 59778</strain>
    </source>
</reference>
<dbReference type="Pfam" id="PF22953">
    <property type="entry name" value="SpnB_Rossmann"/>
    <property type="match status" value="1"/>
</dbReference>
<dbReference type="InterPro" id="IPR057326">
    <property type="entry name" value="KR_dom"/>
</dbReference>
<dbReference type="PROSITE" id="PS52019">
    <property type="entry name" value="PKS_MFAS_DH"/>
    <property type="match status" value="1"/>
</dbReference>
<dbReference type="Pfam" id="PF16197">
    <property type="entry name" value="KAsynt_C_assoc"/>
    <property type="match status" value="1"/>
</dbReference>
<dbReference type="InterPro" id="IPR032821">
    <property type="entry name" value="PKS_assoc"/>
</dbReference>
<dbReference type="Pfam" id="PF14765">
    <property type="entry name" value="PS-DH"/>
    <property type="match status" value="1"/>
</dbReference>
<dbReference type="InterPro" id="IPR018201">
    <property type="entry name" value="Ketoacyl_synth_AS"/>
</dbReference>
<dbReference type="InterPro" id="IPR020841">
    <property type="entry name" value="PKS_Beta-ketoAc_synthase_dom"/>
</dbReference>
<dbReference type="Gene3D" id="3.10.129.110">
    <property type="entry name" value="Polyketide synthase dehydratase"/>
    <property type="match status" value="1"/>
</dbReference>
<evidence type="ECO:0000256" key="2">
    <source>
        <dbReference type="ARBA" id="ARBA00022553"/>
    </source>
</evidence>
<dbReference type="InterPro" id="IPR042104">
    <property type="entry name" value="PKS_dehydratase_sf"/>
</dbReference>
<organism evidence="11 12">
    <name type="scientific">Actinokineospora guangxiensis</name>
    <dbReference type="NCBI Taxonomy" id="1490288"/>
    <lineage>
        <taxon>Bacteria</taxon>
        <taxon>Bacillati</taxon>
        <taxon>Actinomycetota</taxon>
        <taxon>Actinomycetes</taxon>
        <taxon>Pseudonocardiales</taxon>
        <taxon>Pseudonocardiaceae</taxon>
        <taxon>Actinokineospora</taxon>
    </lineage>
</organism>
<dbReference type="InterPro" id="IPR002364">
    <property type="entry name" value="Quin_OxRdtase/zeta-crystal_CS"/>
</dbReference>
<dbReference type="RefSeq" id="WP_378251080.1">
    <property type="nucleotide sequence ID" value="NZ_JBHSKF010000022.1"/>
</dbReference>
<dbReference type="InterPro" id="IPR020807">
    <property type="entry name" value="PKS_DH"/>
</dbReference>
<dbReference type="CDD" id="cd05195">
    <property type="entry name" value="enoyl_red"/>
    <property type="match status" value="1"/>
</dbReference>
<evidence type="ECO:0000259" key="8">
    <source>
        <dbReference type="PROSITE" id="PS50075"/>
    </source>
</evidence>
<dbReference type="SMART" id="SM00825">
    <property type="entry name" value="PKS_KS"/>
    <property type="match status" value="1"/>
</dbReference>
<dbReference type="InterPro" id="IPR001227">
    <property type="entry name" value="Ac_transferase_dom_sf"/>
</dbReference>
<evidence type="ECO:0000259" key="9">
    <source>
        <dbReference type="PROSITE" id="PS52004"/>
    </source>
</evidence>
<comment type="caution">
    <text evidence="11">The sequence shown here is derived from an EMBL/GenBank/DDBJ whole genome shotgun (WGS) entry which is preliminary data.</text>
</comment>
<dbReference type="InterPro" id="IPR013968">
    <property type="entry name" value="PKS_KR"/>
</dbReference>
<dbReference type="InterPro" id="IPR014031">
    <property type="entry name" value="Ketoacyl_synth_C"/>
</dbReference>
<gene>
    <name evidence="11" type="ORF">ACFPM7_29310</name>
</gene>
<evidence type="ECO:0000256" key="3">
    <source>
        <dbReference type="ARBA" id="ARBA00022679"/>
    </source>
</evidence>
<dbReference type="CDD" id="cd00833">
    <property type="entry name" value="PKS"/>
    <property type="match status" value="1"/>
</dbReference>
<dbReference type="Gene3D" id="3.40.366.10">
    <property type="entry name" value="Malonyl-Coenzyme A Acyl Carrier Protein, domain 2"/>
    <property type="match status" value="1"/>
</dbReference>
<keyword evidence="12" id="KW-1185">Reference proteome</keyword>
<evidence type="ECO:0000313" key="11">
    <source>
        <dbReference type="EMBL" id="MFC5291168.1"/>
    </source>
</evidence>
<dbReference type="SMART" id="SM00829">
    <property type="entry name" value="PKS_ER"/>
    <property type="match status" value="1"/>
</dbReference>
<dbReference type="SMART" id="SM00826">
    <property type="entry name" value="PKS_DH"/>
    <property type="match status" value="1"/>
</dbReference>
<dbReference type="InterPro" id="IPR020843">
    <property type="entry name" value="ER"/>
</dbReference>
<dbReference type="InterPro" id="IPR055123">
    <property type="entry name" value="SpnB-like_Rossmann"/>
</dbReference>
<dbReference type="Pfam" id="PF00698">
    <property type="entry name" value="Acyl_transf_1"/>
    <property type="match status" value="1"/>
</dbReference>
<dbReference type="SUPFAM" id="SSF53901">
    <property type="entry name" value="Thiolase-like"/>
    <property type="match status" value="1"/>
</dbReference>
<dbReference type="Pfam" id="PF08240">
    <property type="entry name" value="ADH_N"/>
    <property type="match status" value="1"/>
</dbReference>
<dbReference type="Gene3D" id="3.40.50.720">
    <property type="entry name" value="NAD(P)-binding Rossmann-like Domain"/>
    <property type="match status" value="1"/>
</dbReference>
<dbReference type="SUPFAM" id="SSF47336">
    <property type="entry name" value="ACP-like"/>
    <property type="match status" value="1"/>
</dbReference>
<keyword evidence="3" id="KW-0808">Transferase</keyword>
<dbReference type="InterPro" id="IPR013154">
    <property type="entry name" value="ADH-like_N"/>
</dbReference>